<dbReference type="OrthoDB" id="239417at2157"/>
<evidence type="ECO:0000313" key="4">
    <source>
        <dbReference type="Proteomes" id="UP000199079"/>
    </source>
</evidence>
<reference evidence="4" key="1">
    <citation type="submission" date="2016-10" db="EMBL/GenBank/DDBJ databases">
        <authorList>
            <person name="Varghese N."/>
            <person name="Submissions S."/>
        </authorList>
    </citation>
    <scope>NUCLEOTIDE SEQUENCE [LARGE SCALE GENOMIC DNA]</scope>
    <source>
        <strain evidence="4">DC30,IBRC 10041,KCTC 4046</strain>
    </source>
</reference>
<dbReference type="RefSeq" id="WP_021072709.1">
    <property type="nucleotide sequence ID" value="NZ_FNPC01000006.1"/>
</dbReference>
<feature type="domain" description="DUF7991" evidence="2">
    <location>
        <begin position="1"/>
        <end position="104"/>
    </location>
</feature>
<evidence type="ECO:0000259" key="2">
    <source>
        <dbReference type="Pfam" id="PF25953"/>
    </source>
</evidence>
<keyword evidence="1" id="KW-0812">Transmembrane</keyword>
<feature type="transmembrane region" description="Helical" evidence="1">
    <location>
        <begin position="40"/>
        <end position="65"/>
    </location>
</feature>
<dbReference type="Pfam" id="PF25953">
    <property type="entry name" value="DUF7991"/>
    <property type="match status" value="1"/>
</dbReference>
<gene>
    <name evidence="3" type="ORF">SAMN05216564_10628</name>
</gene>
<evidence type="ECO:0000313" key="3">
    <source>
        <dbReference type="EMBL" id="SDY51836.1"/>
    </source>
</evidence>
<proteinExistence type="predicted"/>
<keyword evidence="4" id="KW-1185">Reference proteome</keyword>
<dbReference type="EMBL" id="FNPC01000006">
    <property type="protein sequence ID" value="SDY51836.1"/>
    <property type="molecule type" value="Genomic_DNA"/>
</dbReference>
<dbReference type="InterPro" id="IPR058304">
    <property type="entry name" value="DUF7991"/>
</dbReference>
<name>A0A1H3KI99_9EURY</name>
<feature type="transmembrane region" description="Helical" evidence="1">
    <location>
        <begin position="72"/>
        <end position="93"/>
    </location>
</feature>
<dbReference type="GeneID" id="43839932"/>
<keyword evidence="1" id="KW-0472">Membrane</keyword>
<evidence type="ECO:0000256" key="1">
    <source>
        <dbReference type="SAM" id="Phobius"/>
    </source>
</evidence>
<keyword evidence="1" id="KW-1133">Transmembrane helix</keyword>
<accession>A0A1H3KI99</accession>
<dbReference type="Proteomes" id="UP000199079">
    <property type="component" value="Unassembled WGS sequence"/>
</dbReference>
<protein>
    <recommendedName>
        <fullName evidence="2">DUF7991 domain-containing protein</fullName>
    </recommendedName>
</protein>
<sequence>MATILGVLLFLVVLGLHTLIAAVMTRFLRLRLDTTWGTAIYVAFLIPIALLISTLVVSGPLGIGIDLETTSAVLTVMILLPGVLGVAIDVLYVEHPDEYELPEPTD</sequence>
<organism evidence="3 4">
    <name type="scientific">Halopenitus persicus</name>
    <dbReference type="NCBI Taxonomy" id="1048396"/>
    <lineage>
        <taxon>Archaea</taxon>
        <taxon>Methanobacteriati</taxon>
        <taxon>Methanobacteriota</taxon>
        <taxon>Stenosarchaea group</taxon>
        <taxon>Halobacteria</taxon>
        <taxon>Halobacteriales</taxon>
        <taxon>Haloferacaceae</taxon>
        <taxon>Halopenitus</taxon>
    </lineage>
</organism>
<dbReference type="AlphaFoldDB" id="A0A1H3KI99"/>